<dbReference type="PANTHER" id="PTHR32114:SF2">
    <property type="entry name" value="ABC TRANSPORTER ABCH.3"/>
    <property type="match status" value="1"/>
</dbReference>
<dbReference type="Proteomes" id="UP000179786">
    <property type="component" value="Unassembled WGS sequence"/>
</dbReference>
<reference evidence="3 4" key="1">
    <citation type="submission" date="2016-09" db="EMBL/GenBank/DDBJ databases">
        <title>Pseudoalteromonas amylolytica sp. nov., isolated from the surface seawater.</title>
        <authorList>
            <person name="Wu Y.-H."/>
            <person name="Cheng H."/>
            <person name="Jin X.-B."/>
            <person name="Wang C.-S."/>
            <person name="Xu X.-W."/>
        </authorList>
    </citation>
    <scope>NUCLEOTIDE SEQUENCE [LARGE SCALE GENOMIC DNA]</scope>
    <source>
        <strain evidence="3 4">JW1</strain>
    </source>
</reference>
<keyword evidence="4" id="KW-1185">Reference proteome</keyword>
<accession>A0A1S1MU09</accession>
<feature type="coiled-coil region" evidence="1">
    <location>
        <begin position="625"/>
        <end position="719"/>
    </location>
</feature>
<dbReference type="GO" id="GO:0016887">
    <property type="term" value="F:ATP hydrolysis activity"/>
    <property type="evidence" value="ECO:0007669"/>
    <property type="project" value="InterPro"/>
</dbReference>
<feature type="coiled-coil region" evidence="1">
    <location>
        <begin position="966"/>
        <end position="1020"/>
    </location>
</feature>
<dbReference type="STRING" id="1859457.BET10_14365"/>
<feature type="coiled-coil region" evidence="1">
    <location>
        <begin position="803"/>
        <end position="858"/>
    </location>
</feature>
<dbReference type="Pfam" id="PF13476">
    <property type="entry name" value="AAA_23"/>
    <property type="match status" value="1"/>
</dbReference>
<evidence type="ECO:0000259" key="2">
    <source>
        <dbReference type="Pfam" id="PF13476"/>
    </source>
</evidence>
<dbReference type="InterPro" id="IPR038729">
    <property type="entry name" value="Rad50/SbcC_AAA"/>
</dbReference>
<dbReference type="Gene3D" id="3.40.50.300">
    <property type="entry name" value="P-loop containing nucleotide triphosphate hydrolases"/>
    <property type="match status" value="2"/>
</dbReference>
<feature type="domain" description="Rad50/SbcC-type AAA" evidence="2">
    <location>
        <begin position="6"/>
        <end position="291"/>
    </location>
</feature>
<dbReference type="EMBL" id="MKJU01000027">
    <property type="protein sequence ID" value="OHU89970.1"/>
    <property type="molecule type" value="Genomic_DNA"/>
</dbReference>
<gene>
    <name evidence="3" type="ORF">BET10_14365</name>
</gene>
<protein>
    <recommendedName>
        <fullName evidence="2">Rad50/SbcC-type AAA domain-containing protein</fullName>
    </recommendedName>
</protein>
<feature type="coiled-coil region" evidence="1">
    <location>
        <begin position="894"/>
        <end position="928"/>
    </location>
</feature>
<keyword evidence="1" id="KW-0175">Coiled coil</keyword>
<comment type="caution">
    <text evidence="3">The sequence shown here is derived from an EMBL/GenBank/DDBJ whole genome shotgun (WGS) entry which is preliminary data.</text>
</comment>
<dbReference type="InterPro" id="IPR027417">
    <property type="entry name" value="P-loop_NTPase"/>
</dbReference>
<proteinExistence type="predicted"/>
<feature type="coiled-coil region" evidence="1">
    <location>
        <begin position="383"/>
        <end position="503"/>
    </location>
</feature>
<dbReference type="Pfam" id="PF13558">
    <property type="entry name" value="SbcC_Walker_B"/>
    <property type="match status" value="1"/>
</dbReference>
<evidence type="ECO:0000313" key="4">
    <source>
        <dbReference type="Proteomes" id="UP000179786"/>
    </source>
</evidence>
<evidence type="ECO:0000256" key="1">
    <source>
        <dbReference type="SAM" id="Coils"/>
    </source>
</evidence>
<feature type="coiled-coil region" evidence="1">
    <location>
        <begin position="231"/>
        <end position="351"/>
    </location>
</feature>
<name>A0A1S1MU09_9GAMM</name>
<dbReference type="OrthoDB" id="9795626at2"/>
<evidence type="ECO:0000313" key="3">
    <source>
        <dbReference type="EMBL" id="OHU89970.1"/>
    </source>
</evidence>
<dbReference type="AlphaFoldDB" id="A0A1S1MU09"/>
<organism evidence="3 4">
    <name type="scientific">Pseudoalteromonas amylolytica</name>
    <dbReference type="NCBI Taxonomy" id="1859457"/>
    <lineage>
        <taxon>Bacteria</taxon>
        <taxon>Pseudomonadati</taxon>
        <taxon>Pseudomonadota</taxon>
        <taxon>Gammaproteobacteria</taxon>
        <taxon>Alteromonadales</taxon>
        <taxon>Pseudoalteromonadaceae</taxon>
        <taxon>Pseudoalteromonas</taxon>
    </lineage>
</organism>
<dbReference type="GO" id="GO:0006302">
    <property type="term" value="P:double-strand break repair"/>
    <property type="evidence" value="ECO:0007669"/>
    <property type="project" value="InterPro"/>
</dbReference>
<dbReference type="PANTHER" id="PTHR32114">
    <property type="entry name" value="ABC TRANSPORTER ABCH.3"/>
    <property type="match status" value="1"/>
</dbReference>
<dbReference type="RefSeq" id="WP_070985938.1">
    <property type="nucleotide sequence ID" value="NZ_MKJU01000027.1"/>
</dbReference>
<dbReference type="SUPFAM" id="SSF52540">
    <property type="entry name" value="P-loop containing nucleoside triphosphate hydrolases"/>
    <property type="match status" value="2"/>
</dbReference>
<sequence>MKLLNITLSNLASLTQAAVDFEQAPLSHSGLFAITGDTGAGKSTLLDGICLALYGKTARLRNDLKNTVTFNGDDIKLNDPRNLLRRGCAQGQAEVQFIGQDGERYLARWKIERARKKPDGKLKRPEHILFRVADEQQLTQSSSATVTKIEQLIGLNFEQFTRAVLLAQHEFAAFLKASADERAQLLECLTGTDKFSRLGQAIFEHHKEKKGELEQLQNSLANYHVLSDEELASLKQTITTLDEQLSELKAKSTQYQQDIQWLTQGEQHQLKLQQYQQQLHNLESQIQQQAPEVEQAKLAQLVQQIADNRQQASALTTQHEKLTRQHDELVKQDYQQQIDQQQALVADANKAQQTALEALKNHEPDIKLVRTLDNKRYATSQQLEDNKKQLASTEQQLHGITEQIQRVEQQLKDNQKAQNEQMTQLEQHTAVKSALENWSYLENTFDTISQATQRIESLKNQYKSQYDERSTLESKLAPLTVQIQNQQASHLAQQAQLETLQKQLATLDYEALQKQSYNLKSALQLSIDGQKNDHEQLQLTANIDKYRHQQHTLQLQLTDTEKQVDLQKQRTLITQENVTQVQLRASEKISALRAQLREGQECMVCGATEHPYGVDHIDSHWQNLIADFTEQQQKAEQALTQAQQRYNDQVVATEQLNTQLQVALQRKSQLQEQHTKLTKTLQELGFEHYVDIDLSQQHLQEIEEKLSRYSELSKSQQQLWQQLQASQHQLSQNQSQQSDIQQKIQGLSAALDANTQQQNDASNTVAQLKQKAHQNYCDSTWWQQYEQDMHNAIEQLTSKVKQYATWQETLAQLQHAQQQLNTQQHNDVQHQNKLQAMLVQQQSALTELQNTLNELDSQRKALLPLTRSADEWFNELQTRHEQCRSQLTTCQNTLTRLEQSAHQQQLELQHLKTQLADNQSQQANVEKRFEQWLATQRQQHSELNATTVAQLLAVPFAQYEDILNKNQHQQHQLTQVQARLNHLHEEIEQHQTQARTTASLEQLKHLLSELNLQIEQVQAHWLDHNTQLKQHEQNVANRQAQQNELSHLQTQYEHWYLLDKLLGDATGKKLRNVAQTQTLKILLQYANQHLSSLSKRYRLSIIGQSLNIAIIDKDMADEQRSVNTLSGGESFLVSLALALGLASLSANKVQISSLFIDEGFGTLDPETLSVALDALDSLQAQGRKVGVISHVSEMTERVATQIHVKKQPGGYSSIQIKGQI</sequence>